<evidence type="ECO:0000313" key="8">
    <source>
        <dbReference type="EMBL" id="TIX51831.1"/>
    </source>
</evidence>
<feature type="transmembrane region" description="Helical" evidence="6">
    <location>
        <begin position="153"/>
        <end position="173"/>
    </location>
</feature>
<dbReference type="GO" id="GO:0016020">
    <property type="term" value="C:membrane"/>
    <property type="evidence" value="ECO:0007669"/>
    <property type="project" value="UniProtKB-SubCell"/>
</dbReference>
<feature type="transmembrane region" description="Helical" evidence="6">
    <location>
        <begin position="243"/>
        <end position="263"/>
    </location>
</feature>
<dbReference type="InterPro" id="IPR000620">
    <property type="entry name" value="EamA_dom"/>
</dbReference>
<evidence type="ECO:0000313" key="9">
    <source>
        <dbReference type="Proteomes" id="UP000309389"/>
    </source>
</evidence>
<keyword evidence="5 6" id="KW-0472">Membrane</keyword>
<feature type="transmembrane region" description="Helical" evidence="6">
    <location>
        <begin position="215"/>
        <end position="236"/>
    </location>
</feature>
<dbReference type="InterPro" id="IPR037185">
    <property type="entry name" value="EmrE-like"/>
</dbReference>
<reference evidence="8 9" key="1">
    <citation type="submission" date="2019-04" db="EMBL/GenBank/DDBJ databases">
        <title>Altererythrobacter aquimixticola sp. nov., isolated from sediment of junction between the ocean and a freshwater spring.</title>
        <authorList>
            <person name="Yoon J.-H."/>
        </authorList>
    </citation>
    <scope>NUCLEOTIDE SEQUENCE [LARGE SCALE GENOMIC DNA]</scope>
    <source>
        <strain evidence="8 9">SSKS-13</strain>
    </source>
</reference>
<organism evidence="8 9">
    <name type="scientific">Alteraurantiacibacter aquimixticola</name>
    <dbReference type="NCBI Taxonomy" id="2489173"/>
    <lineage>
        <taxon>Bacteria</taxon>
        <taxon>Pseudomonadati</taxon>
        <taxon>Pseudomonadota</taxon>
        <taxon>Alphaproteobacteria</taxon>
        <taxon>Sphingomonadales</taxon>
        <taxon>Erythrobacteraceae</taxon>
        <taxon>Alteraurantiacibacter</taxon>
    </lineage>
</organism>
<evidence type="ECO:0000256" key="4">
    <source>
        <dbReference type="ARBA" id="ARBA00022989"/>
    </source>
</evidence>
<dbReference type="SUPFAM" id="SSF103481">
    <property type="entry name" value="Multidrug resistance efflux transporter EmrE"/>
    <property type="match status" value="2"/>
</dbReference>
<feature type="transmembrane region" description="Helical" evidence="6">
    <location>
        <begin position="83"/>
        <end position="101"/>
    </location>
</feature>
<evidence type="ECO:0000256" key="3">
    <source>
        <dbReference type="ARBA" id="ARBA00022692"/>
    </source>
</evidence>
<sequence>MNAGESDNDRPLLALLIRLLGIAGLATMAALIKFASERGIHLIELLFWRQAIAIPILLVWAMLSGGVMTLATKRPKAHLARGLYGLAGMVLNFGAVVLLPLAEATTIGFSAPIFAVILSVILLKETIGVWRWSAVAAGFAGIIVIAQPGGGHIPLYGALVALGGAFMIALISIQIRDLSRTEKSLVIVFWFAVTSSVCLLPVVPFVSKAHSFEDWMLLLVIGLAGTFGQLGITLALRYGQVSSVIVMDYSSIVWATIYGWLLFAMLPPATTWLGAPLIVAAGLIIAWRERIVARNRFADQRGAAGT</sequence>
<dbReference type="PANTHER" id="PTHR22911">
    <property type="entry name" value="ACYL-MALONYL CONDENSING ENZYME-RELATED"/>
    <property type="match status" value="1"/>
</dbReference>
<dbReference type="EMBL" id="SSHH01000001">
    <property type="protein sequence ID" value="TIX51831.1"/>
    <property type="molecule type" value="Genomic_DNA"/>
</dbReference>
<comment type="similarity">
    <text evidence="2">Belongs to the drug/metabolite transporter (DMT) superfamily. 10 TMS drug/metabolite exporter (DME) (TC 2.A.7.3) family.</text>
</comment>
<feature type="transmembrane region" description="Helical" evidence="6">
    <location>
        <begin position="130"/>
        <end position="147"/>
    </location>
</feature>
<comment type="caution">
    <text evidence="8">The sequence shown here is derived from an EMBL/GenBank/DDBJ whole genome shotgun (WGS) entry which is preliminary data.</text>
</comment>
<feature type="transmembrane region" description="Helical" evidence="6">
    <location>
        <begin position="52"/>
        <end position="71"/>
    </location>
</feature>
<feature type="transmembrane region" description="Helical" evidence="6">
    <location>
        <begin position="185"/>
        <end position="203"/>
    </location>
</feature>
<feature type="transmembrane region" description="Helical" evidence="6">
    <location>
        <begin position="107"/>
        <end position="123"/>
    </location>
</feature>
<accession>A0A4T3F4V0</accession>
<dbReference type="Proteomes" id="UP000309389">
    <property type="component" value="Unassembled WGS sequence"/>
</dbReference>
<feature type="domain" description="EamA" evidence="7">
    <location>
        <begin position="156"/>
        <end position="285"/>
    </location>
</feature>
<evidence type="ECO:0000256" key="2">
    <source>
        <dbReference type="ARBA" id="ARBA00009853"/>
    </source>
</evidence>
<dbReference type="OrthoDB" id="9812899at2"/>
<evidence type="ECO:0000256" key="1">
    <source>
        <dbReference type="ARBA" id="ARBA00004141"/>
    </source>
</evidence>
<feature type="transmembrane region" description="Helical" evidence="6">
    <location>
        <begin position="12"/>
        <end position="32"/>
    </location>
</feature>
<protein>
    <submittedName>
        <fullName evidence="8">DMT family transporter</fullName>
    </submittedName>
</protein>
<evidence type="ECO:0000256" key="5">
    <source>
        <dbReference type="ARBA" id="ARBA00023136"/>
    </source>
</evidence>
<keyword evidence="9" id="KW-1185">Reference proteome</keyword>
<feature type="domain" description="EamA" evidence="7">
    <location>
        <begin position="15"/>
        <end position="145"/>
    </location>
</feature>
<gene>
    <name evidence="8" type="ORF">E5222_05150</name>
</gene>
<name>A0A4T3F4V0_9SPHN</name>
<feature type="transmembrane region" description="Helical" evidence="6">
    <location>
        <begin position="269"/>
        <end position="287"/>
    </location>
</feature>
<keyword evidence="4 6" id="KW-1133">Transmembrane helix</keyword>
<comment type="subcellular location">
    <subcellularLocation>
        <location evidence="1">Membrane</location>
        <topology evidence="1">Multi-pass membrane protein</topology>
    </subcellularLocation>
</comment>
<dbReference type="Pfam" id="PF00892">
    <property type="entry name" value="EamA"/>
    <property type="match status" value="2"/>
</dbReference>
<dbReference type="PANTHER" id="PTHR22911:SF6">
    <property type="entry name" value="SOLUTE CARRIER FAMILY 35 MEMBER G1"/>
    <property type="match status" value="1"/>
</dbReference>
<proteinExistence type="inferred from homology"/>
<keyword evidence="3 6" id="KW-0812">Transmembrane</keyword>
<dbReference type="AlphaFoldDB" id="A0A4T3F4V0"/>
<evidence type="ECO:0000256" key="6">
    <source>
        <dbReference type="SAM" id="Phobius"/>
    </source>
</evidence>
<evidence type="ECO:0000259" key="7">
    <source>
        <dbReference type="Pfam" id="PF00892"/>
    </source>
</evidence>